<protein>
    <submittedName>
        <fullName evidence="1">Uncharacterized protein</fullName>
    </submittedName>
</protein>
<evidence type="ECO:0000313" key="2">
    <source>
        <dbReference type="Proteomes" id="UP000017861"/>
    </source>
</evidence>
<organism evidence="1 2">
    <name type="scientific">Trypanosoma cruzi Dm28c</name>
    <dbReference type="NCBI Taxonomy" id="1416333"/>
    <lineage>
        <taxon>Eukaryota</taxon>
        <taxon>Discoba</taxon>
        <taxon>Euglenozoa</taxon>
        <taxon>Kinetoplastea</taxon>
        <taxon>Metakinetoplastina</taxon>
        <taxon>Trypanosomatida</taxon>
        <taxon>Trypanosomatidae</taxon>
        <taxon>Trypanosoma</taxon>
        <taxon>Schizotrypanum</taxon>
    </lineage>
</organism>
<sequence>MLLNGFLVPGCWAMHWALRLRGVRSAPAPGNADWCSIQLQHRRCSQLDAEFHEAACPSFAAFSSGCGDWPVRQKWRAIQRSQVWCWTSSGPSAAAPPREARKRTRAAVRGGVTVRGGRRASVRSAGRSAMMKPCGFLAGCCGWRTMEALKRKALPRASHRGGAAALPPTRHPPLYCLSGFMQLFCSPATLRDPACSGTSGRRPNTICADAVRRLRPRQRYVQRPQCVSPAFPCKRQNR</sequence>
<reference evidence="1 2" key="1">
    <citation type="journal article" date="2014" name="Genome Announc.">
        <title>Trypanosoma cruzi Clone Dm28c Draft Genome Sequence.</title>
        <authorList>
            <person name="Grisard E.C."/>
            <person name="Teixeira S.M."/>
            <person name="de Almeida L.G."/>
            <person name="Stoco P.H."/>
            <person name="Gerber A.L."/>
            <person name="Talavera-Lopez C."/>
            <person name="Lima O.C."/>
            <person name="Andersson B."/>
            <person name="de Vasconcelos A.T."/>
        </authorList>
    </citation>
    <scope>NUCLEOTIDE SEQUENCE [LARGE SCALE GENOMIC DNA]</scope>
    <source>
        <strain evidence="1 2">Dm28c</strain>
    </source>
</reference>
<dbReference type="EMBL" id="AYLP01000850">
    <property type="protein sequence ID" value="ESS55411.1"/>
    <property type="molecule type" value="Genomic_DNA"/>
</dbReference>
<proteinExistence type="predicted"/>
<dbReference type="VEuPathDB" id="TriTrypDB:TCDM_13122"/>
<evidence type="ECO:0000313" key="1">
    <source>
        <dbReference type="EMBL" id="ESS55411.1"/>
    </source>
</evidence>
<gene>
    <name evidence="1" type="ORF">TCDM_13122</name>
</gene>
<dbReference type="AlphaFoldDB" id="V5CJ56"/>
<accession>V5CJ56</accession>
<comment type="caution">
    <text evidence="1">The sequence shown here is derived from an EMBL/GenBank/DDBJ whole genome shotgun (WGS) entry which is preliminary data.</text>
</comment>
<dbReference type="Proteomes" id="UP000017861">
    <property type="component" value="Unassembled WGS sequence"/>
</dbReference>
<name>V5CJ56_TRYCR</name>